<dbReference type="InterPro" id="IPR050560">
    <property type="entry name" value="MYB_TF"/>
</dbReference>
<dbReference type="SUPFAM" id="SSF46689">
    <property type="entry name" value="Homeodomain-like"/>
    <property type="match status" value="1"/>
</dbReference>
<keyword evidence="6" id="KW-1185">Reference proteome</keyword>
<dbReference type="Gramene" id="Jr01_04720_p1">
    <property type="protein sequence ID" value="cds.Jr01_04720_p1"/>
    <property type="gene ID" value="Jr01_04720"/>
</dbReference>
<keyword evidence="2" id="KW-0677">Repeat</keyword>
<accession>A0A2I4EUB7</accession>
<evidence type="ECO:0000256" key="5">
    <source>
        <dbReference type="ARBA" id="ARBA00023242"/>
    </source>
</evidence>
<evidence type="ECO:0000256" key="4">
    <source>
        <dbReference type="ARBA" id="ARBA00023125"/>
    </source>
</evidence>
<reference evidence="7" key="1">
    <citation type="submission" date="2025-08" db="UniProtKB">
        <authorList>
            <consortium name="RefSeq"/>
        </authorList>
    </citation>
    <scope>IDENTIFICATION</scope>
    <source>
        <tissue evidence="7">Leaves</tissue>
    </source>
</reference>
<dbReference type="Pfam" id="PF13921">
    <property type="entry name" value="Myb_DNA-bind_6"/>
    <property type="match status" value="1"/>
</dbReference>
<evidence type="ECO:0000256" key="3">
    <source>
        <dbReference type="ARBA" id="ARBA00023015"/>
    </source>
</evidence>
<name>A0A2I4EUB7_JUGRE</name>
<keyword evidence="3" id="KW-0804">Transcription</keyword>
<evidence type="ECO:0000256" key="2">
    <source>
        <dbReference type="ARBA" id="ARBA00022737"/>
    </source>
</evidence>
<protein>
    <submittedName>
        <fullName evidence="7">Transcription factor MYB118-like</fullName>
    </submittedName>
</protein>
<dbReference type="FunFam" id="1.10.10.60:FF:000010">
    <property type="entry name" value="Transcriptional activator Myb isoform A"/>
    <property type="match status" value="1"/>
</dbReference>
<dbReference type="GO" id="GO:0000981">
    <property type="term" value="F:DNA-binding transcription factor activity, RNA polymerase II-specific"/>
    <property type="evidence" value="ECO:0000318"/>
    <property type="project" value="GO_Central"/>
</dbReference>
<dbReference type="CDD" id="cd00167">
    <property type="entry name" value="SANT"/>
    <property type="match status" value="2"/>
</dbReference>
<keyword evidence="3" id="KW-0805">Transcription regulation</keyword>
<dbReference type="InterPro" id="IPR017930">
    <property type="entry name" value="Myb_dom"/>
</dbReference>
<dbReference type="GO" id="GO:0005634">
    <property type="term" value="C:nucleus"/>
    <property type="evidence" value="ECO:0000318"/>
    <property type="project" value="GO_Central"/>
</dbReference>
<dbReference type="InterPro" id="IPR009057">
    <property type="entry name" value="Homeodomain-like_sf"/>
</dbReference>
<dbReference type="RefSeq" id="XP_018822991.2">
    <property type="nucleotide sequence ID" value="XM_018967446.2"/>
</dbReference>
<gene>
    <name evidence="7" type="primary">LOC108992800</name>
</gene>
<dbReference type="PROSITE" id="PS50090">
    <property type="entry name" value="MYB_LIKE"/>
    <property type="match status" value="2"/>
</dbReference>
<evidence type="ECO:0000256" key="1">
    <source>
        <dbReference type="ARBA" id="ARBA00004123"/>
    </source>
</evidence>
<dbReference type="GO" id="GO:0006355">
    <property type="term" value="P:regulation of DNA-templated transcription"/>
    <property type="evidence" value="ECO:0000318"/>
    <property type="project" value="GO_Central"/>
</dbReference>
<dbReference type="GO" id="GO:0000978">
    <property type="term" value="F:RNA polymerase II cis-regulatory region sequence-specific DNA binding"/>
    <property type="evidence" value="ECO:0000318"/>
    <property type="project" value="GO_Central"/>
</dbReference>
<dbReference type="PROSITE" id="PS51294">
    <property type="entry name" value="HTH_MYB"/>
    <property type="match status" value="2"/>
</dbReference>
<organism evidence="6 7">
    <name type="scientific">Juglans regia</name>
    <name type="common">English walnut</name>
    <dbReference type="NCBI Taxonomy" id="51240"/>
    <lineage>
        <taxon>Eukaryota</taxon>
        <taxon>Viridiplantae</taxon>
        <taxon>Streptophyta</taxon>
        <taxon>Embryophyta</taxon>
        <taxon>Tracheophyta</taxon>
        <taxon>Spermatophyta</taxon>
        <taxon>Magnoliopsida</taxon>
        <taxon>eudicotyledons</taxon>
        <taxon>Gunneridae</taxon>
        <taxon>Pentapetalae</taxon>
        <taxon>rosids</taxon>
        <taxon>fabids</taxon>
        <taxon>Fagales</taxon>
        <taxon>Juglandaceae</taxon>
        <taxon>Juglans</taxon>
    </lineage>
</organism>
<dbReference type="PANTHER" id="PTHR45614">
    <property type="entry name" value="MYB PROTEIN-RELATED"/>
    <property type="match status" value="1"/>
</dbReference>
<dbReference type="PANTHER" id="PTHR45614:SF273">
    <property type="entry name" value="MYB DOMAIN PROTEIN 100-RELATED"/>
    <property type="match status" value="1"/>
</dbReference>
<proteinExistence type="predicted"/>
<dbReference type="Gene3D" id="1.10.10.60">
    <property type="entry name" value="Homeodomain-like"/>
    <property type="match status" value="2"/>
</dbReference>
<evidence type="ECO:0000313" key="7">
    <source>
        <dbReference type="RefSeq" id="XP_018822991.2"/>
    </source>
</evidence>
<keyword evidence="4" id="KW-0238">DNA-binding</keyword>
<comment type="subcellular location">
    <subcellularLocation>
        <location evidence="1">Nucleus</location>
    </subcellularLocation>
</comment>
<sequence length="457" mass="52099">MEFDANFREDFPFLSNLFSDNNTPPKPELTDGFSLEPSASCKGNLFDDLHGHFDHFPLSGSNLNPYDHDGDHFNVEGSTSNPLSGIRECPCTDPCEAYTNAFLNDFTASLFASDSTNGNMQGLESSYLSFWDNPDQKNLVQPTTGGQSHIYLPLNIQEHDGPTNGRFADDISCITAENEYNRKLAVQKKIRKRAVHMRKASEVQKKPSIIKGQWTPQEDRLLLQLVDRFGTKKWSHIARMLNGRMGKQCRERWHNHLRPDIRKDAWSEEEDKILIEAHKEIGNKWAAIARRLPGRTENTIKNHWNATKRRQLSKKNRKDSDSNGSLLQSYIKSVTSASAPRIDKNINMLSASGKQMVSMMTKPRIDQLESSDHLNSADWAIPVYNDHNYYEAMGLLFDKNMLPETLGFMSMLEEMPCSSLVEESNIEYETPLETDNLVQGEAKKEMDLMELIYQGKL</sequence>
<evidence type="ECO:0000313" key="6">
    <source>
        <dbReference type="Proteomes" id="UP000235220"/>
    </source>
</evidence>
<dbReference type="OrthoDB" id="2143914at2759"/>
<dbReference type="SMART" id="SM00717">
    <property type="entry name" value="SANT"/>
    <property type="match status" value="2"/>
</dbReference>
<dbReference type="FunFam" id="1.10.10.60:FF:000381">
    <property type="entry name" value="Transcription factor MYB119"/>
    <property type="match status" value="1"/>
</dbReference>
<keyword evidence="5" id="KW-0539">Nucleus</keyword>
<dbReference type="KEGG" id="jre:108992800"/>
<dbReference type="AlphaFoldDB" id="A0A2I4EUB7"/>
<dbReference type="Proteomes" id="UP000235220">
    <property type="component" value="Chromosome 1"/>
</dbReference>
<dbReference type="InterPro" id="IPR001005">
    <property type="entry name" value="SANT/Myb"/>
</dbReference>
<dbReference type="GeneID" id="108992800"/>